<dbReference type="Pfam" id="PF13374">
    <property type="entry name" value="TPR_10"/>
    <property type="match status" value="1"/>
</dbReference>
<evidence type="ECO:0000313" key="5">
    <source>
        <dbReference type="Proteomes" id="UP000225706"/>
    </source>
</evidence>
<comment type="caution">
    <text evidence="4">The sequence shown here is derived from an EMBL/GenBank/DDBJ whole genome shotgun (WGS) entry which is preliminary data.</text>
</comment>
<dbReference type="PROSITE" id="PS50005">
    <property type="entry name" value="TPR"/>
    <property type="match status" value="2"/>
</dbReference>
<dbReference type="GO" id="GO:0005524">
    <property type="term" value="F:ATP binding"/>
    <property type="evidence" value="ECO:0007669"/>
    <property type="project" value="InterPro"/>
</dbReference>
<dbReference type="Gene3D" id="1.20.5.1070">
    <property type="entry name" value="Head and neck region of the ectodomain of NDV fusion glycoprotein"/>
    <property type="match status" value="1"/>
</dbReference>
<feature type="domain" description="ATPase AAA-type core" evidence="3">
    <location>
        <begin position="318"/>
        <end position="433"/>
    </location>
</feature>
<sequence length="1300" mass="147152">MEFNPEQLNHFKFSSVVLDEFPVALRQVFVYMWDTLVASPPGVPKWDDSVTVLNIFIAKEGGAKKVPMLNKSSEEWDCTALFKATLFAQTFAMPDGTGGVSSLDKLYVKPRALPPGTFHPSVISPTGNSAETSALALDQLRLLRNTLCHQVTTRKIDKATFDHYIVLAKDAFTALGQSTTKIDEIGNLGEEEFPTSRLQKLEDELKKEKNAAIKFKQIDDHLNKIESQVEDVGSDVKDVKTEVKNVNTRLVEIHSNLQDLERKVVDERKPMQEERAKGHPTAPKSCIPDKKTQFVGRRREIENILSHFKDKDTRFINVCGPPAFGKTWLITEIAHQLETPVFYASLRGMITIDDEVSRLLSIFTDRNSAFQINLKPIDWLIDCLKQVQEPFALLLDDADDLLESGDLKIQEQLFVLIKKILQRNDVKLLIASRDWLDCLSDDHTIHLEKVGILDEVASVELVKTLLSDISGSDCNKIVKISGQVPLVMRLMCCTVKQLHFSIDDLLQALEDSPLLEVLDNKRLSNIIGTCFERLTTQDRDTFVSLAAISTGGFDLEEARSVLNLKTIQKTKLKIRSLKRKSLVDCSEDFQHCTIHALFRSFIEEKRQTHQEIEDVFETAQRCFYHDNLTIFQANTEKFLTGRSNEAIAAFQSRREKIISSLHNGAKDDELYDKVVELLSTGELFLHTVLINEETLFKAIYDAALEEARRRKNSFDEQNLLAAKSFEMWGWFSPDRQTSDYSIYSDYICTADCPIKLFCYHGIHQVLCDKPNEGVLLLKICVERLGERCDERVLKSIVLDILSEFQEKGRVTIEGLELLNLPGYKRRTTPIKVENFWSSLIDDNAFKCVSDRLRLLVSKGRDIASEGFGFQMLRGISAFFGRCHADGLGELSFEKCFQEVQEELKKLGPDAFNGLLDPLGVLQINLSHLPDLVSVPNFDVIAEFIDFWSLFLATFGGIFHKWYSPFTKIAVSCFKRSFENSLKSHEAAPGIDFEALAGTYDKFGSLLGELYDYNGAIASYEQANRVRNEHAGNSVETASSLIRIGLLHLEMKNHVDLNAMAEFARLCGTLYLLNGEFEAAKVQFQEIVKFFSKLSLADPDFTAFCHVGLAECYFRSESHKNLDMALQSCRNAVRRYVESLGQHKKTAVSLHLEGLIHKEMNDNQSAIEAFQKASKMRSDIFGDHEDTAISFCCLGECHYYQDEHEAAVKAFHEAVRIRSNMLGNREGVAELVEVYKLTASTYHRLGKAQYRLGDLRGALESLQEASRLRREASVEDQNTDEALELINRICEALSADELDCD</sequence>
<organism evidence="4 5">
    <name type="scientific">Stylophora pistillata</name>
    <name type="common">Smooth cauliflower coral</name>
    <dbReference type="NCBI Taxonomy" id="50429"/>
    <lineage>
        <taxon>Eukaryota</taxon>
        <taxon>Metazoa</taxon>
        <taxon>Cnidaria</taxon>
        <taxon>Anthozoa</taxon>
        <taxon>Hexacorallia</taxon>
        <taxon>Scleractinia</taxon>
        <taxon>Astrocoeniina</taxon>
        <taxon>Pocilloporidae</taxon>
        <taxon>Stylophora</taxon>
    </lineage>
</organism>
<name>A0A2B4SUC3_STYPI</name>
<proteinExistence type="predicted"/>
<dbReference type="Proteomes" id="UP000225706">
    <property type="component" value="Unassembled WGS sequence"/>
</dbReference>
<reference evidence="5" key="1">
    <citation type="journal article" date="2017" name="bioRxiv">
        <title>Comparative analysis of the genomes of Stylophora pistillata and Acropora digitifera provides evidence for extensive differences between species of corals.</title>
        <authorList>
            <person name="Voolstra C.R."/>
            <person name="Li Y."/>
            <person name="Liew Y.J."/>
            <person name="Baumgarten S."/>
            <person name="Zoccola D."/>
            <person name="Flot J.-F."/>
            <person name="Tambutte S."/>
            <person name="Allemand D."/>
            <person name="Aranda M."/>
        </authorList>
    </citation>
    <scope>NUCLEOTIDE SEQUENCE [LARGE SCALE GENOMIC DNA]</scope>
</reference>
<dbReference type="InterPro" id="IPR011990">
    <property type="entry name" value="TPR-like_helical_dom_sf"/>
</dbReference>
<accession>A0A2B4SUC3</accession>
<dbReference type="InterPro" id="IPR019734">
    <property type="entry name" value="TPR_rpt"/>
</dbReference>
<dbReference type="OrthoDB" id="5960303at2759"/>
<gene>
    <name evidence="4" type="ORF">AWC38_SpisGene875</name>
</gene>
<evidence type="ECO:0000259" key="3">
    <source>
        <dbReference type="Pfam" id="PF00004"/>
    </source>
</evidence>
<keyword evidence="5" id="KW-1185">Reference proteome</keyword>
<keyword evidence="2" id="KW-0175">Coiled coil</keyword>
<evidence type="ECO:0000256" key="2">
    <source>
        <dbReference type="SAM" id="Coils"/>
    </source>
</evidence>
<dbReference type="Gene3D" id="3.40.50.300">
    <property type="entry name" value="P-loop containing nucleotide triphosphate hydrolases"/>
    <property type="match status" value="1"/>
</dbReference>
<dbReference type="SMART" id="SM00028">
    <property type="entry name" value="TPR"/>
    <property type="match status" value="6"/>
</dbReference>
<dbReference type="Gene3D" id="1.25.40.10">
    <property type="entry name" value="Tetratricopeptide repeat domain"/>
    <property type="match status" value="2"/>
</dbReference>
<protein>
    <recommendedName>
        <fullName evidence="3">ATPase AAA-type core domain-containing protein</fullName>
    </recommendedName>
</protein>
<evidence type="ECO:0000256" key="1">
    <source>
        <dbReference type="PROSITE-ProRule" id="PRU00339"/>
    </source>
</evidence>
<dbReference type="InterPro" id="IPR003959">
    <property type="entry name" value="ATPase_AAA_core"/>
</dbReference>
<dbReference type="STRING" id="50429.A0A2B4SUC3"/>
<feature type="repeat" description="TPR" evidence="1">
    <location>
        <begin position="1187"/>
        <end position="1220"/>
    </location>
</feature>
<dbReference type="PANTHER" id="PTHR47691:SF3">
    <property type="entry name" value="HTH-TYPE TRANSCRIPTIONAL REGULATOR RV0890C-RELATED"/>
    <property type="match status" value="1"/>
</dbReference>
<dbReference type="SUPFAM" id="SSF48452">
    <property type="entry name" value="TPR-like"/>
    <property type="match status" value="1"/>
</dbReference>
<feature type="repeat" description="TPR" evidence="1">
    <location>
        <begin position="1238"/>
        <end position="1271"/>
    </location>
</feature>
<feature type="coiled-coil region" evidence="2">
    <location>
        <begin position="198"/>
        <end position="263"/>
    </location>
</feature>
<dbReference type="InterPro" id="IPR027417">
    <property type="entry name" value="P-loop_NTPase"/>
</dbReference>
<dbReference type="SUPFAM" id="SSF52540">
    <property type="entry name" value="P-loop containing nucleoside triphosphate hydrolases"/>
    <property type="match status" value="1"/>
</dbReference>
<dbReference type="EMBL" id="LSMT01000005">
    <property type="protein sequence ID" value="PFX34274.1"/>
    <property type="molecule type" value="Genomic_DNA"/>
</dbReference>
<dbReference type="GO" id="GO:0016887">
    <property type="term" value="F:ATP hydrolysis activity"/>
    <property type="evidence" value="ECO:0007669"/>
    <property type="project" value="InterPro"/>
</dbReference>
<keyword evidence="1" id="KW-0802">TPR repeat</keyword>
<evidence type="ECO:0000313" key="4">
    <source>
        <dbReference type="EMBL" id="PFX34274.1"/>
    </source>
</evidence>
<dbReference type="PANTHER" id="PTHR47691">
    <property type="entry name" value="REGULATOR-RELATED"/>
    <property type="match status" value="1"/>
</dbReference>
<dbReference type="Pfam" id="PF13181">
    <property type="entry name" value="TPR_8"/>
    <property type="match status" value="1"/>
</dbReference>
<dbReference type="Pfam" id="PF00004">
    <property type="entry name" value="AAA"/>
    <property type="match status" value="1"/>
</dbReference>